<name>A0A0D3GBD5_9ORYZ</name>
<keyword evidence="3" id="KW-1185">Reference proteome</keyword>
<feature type="region of interest" description="Disordered" evidence="1">
    <location>
        <begin position="76"/>
        <end position="113"/>
    </location>
</feature>
<dbReference type="Proteomes" id="UP000026960">
    <property type="component" value="Chromosome 5"/>
</dbReference>
<proteinExistence type="predicted"/>
<evidence type="ECO:0000256" key="1">
    <source>
        <dbReference type="SAM" id="MobiDB-lite"/>
    </source>
</evidence>
<evidence type="ECO:0000313" key="2">
    <source>
        <dbReference type="EnsemblPlants" id="OBART05G27440.1"/>
    </source>
</evidence>
<reference evidence="2" key="1">
    <citation type="journal article" date="2009" name="Rice">
        <title>De Novo Next Generation Sequencing of Plant Genomes.</title>
        <authorList>
            <person name="Rounsley S."/>
            <person name="Marri P.R."/>
            <person name="Yu Y."/>
            <person name="He R."/>
            <person name="Sisneros N."/>
            <person name="Goicoechea J.L."/>
            <person name="Lee S.J."/>
            <person name="Angelova A."/>
            <person name="Kudrna D."/>
            <person name="Luo M."/>
            <person name="Affourtit J."/>
            <person name="Desany B."/>
            <person name="Knight J."/>
            <person name="Niazi F."/>
            <person name="Egholm M."/>
            <person name="Wing R.A."/>
        </authorList>
    </citation>
    <scope>NUCLEOTIDE SEQUENCE [LARGE SCALE GENOMIC DNA]</scope>
    <source>
        <strain evidence="2">cv. IRGC 105608</strain>
    </source>
</reference>
<dbReference type="Gramene" id="OBART05G27440.1">
    <property type="protein sequence ID" value="OBART05G27440.1"/>
    <property type="gene ID" value="OBART05G27440"/>
</dbReference>
<reference evidence="2" key="2">
    <citation type="submission" date="2015-03" db="UniProtKB">
        <authorList>
            <consortium name="EnsemblPlants"/>
        </authorList>
    </citation>
    <scope>IDENTIFICATION</scope>
</reference>
<organism evidence="2">
    <name type="scientific">Oryza barthii</name>
    <dbReference type="NCBI Taxonomy" id="65489"/>
    <lineage>
        <taxon>Eukaryota</taxon>
        <taxon>Viridiplantae</taxon>
        <taxon>Streptophyta</taxon>
        <taxon>Embryophyta</taxon>
        <taxon>Tracheophyta</taxon>
        <taxon>Spermatophyta</taxon>
        <taxon>Magnoliopsida</taxon>
        <taxon>Liliopsida</taxon>
        <taxon>Poales</taxon>
        <taxon>Poaceae</taxon>
        <taxon>BOP clade</taxon>
        <taxon>Oryzoideae</taxon>
        <taxon>Oryzeae</taxon>
        <taxon>Oryzinae</taxon>
        <taxon>Oryza</taxon>
    </lineage>
</organism>
<sequence>MELAKSLIRSTLAGCSFPRGAARRSASRCSCRVNGGSGDDVGPFLSSRSWDSSHLSSFHAMSIRAASSRVARNVSPSLSRKSFGSSSASRRRASSSGSEPVTSPTFSTASTTTETHQRRLWRWCSTHSVPCVAAAARARDGAEGEGVGVGEEGALARVDAAEVVVEGHEGVDAADGLADLPELLHPPPPPPRFFFFYLSMDMDINLPCFSL</sequence>
<dbReference type="AlphaFoldDB" id="A0A0D3GBD5"/>
<dbReference type="PaxDb" id="65489-OBART05G27440.1"/>
<protein>
    <submittedName>
        <fullName evidence="2">Uncharacterized protein</fullName>
    </submittedName>
</protein>
<accession>A0A0D3GBD5</accession>
<evidence type="ECO:0000313" key="3">
    <source>
        <dbReference type="Proteomes" id="UP000026960"/>
    </source>
</evidence>
<dbReference type="EnsemblPlants" id="OBART05G27440.1">
    <property type="protein sequence ID" value="OBART05G27440.1"/>
    <property type="gene ID" value="OBART05G27440"/>
</dbReference>
<dbReference type="HOGENOM" id="CLU_1306525_0_0_1"/>